<dbReference type="Pfam" id="PF00326">
    <property type="entry name" value="Peptidase_S9"/>
    <property type="match status" value="1"/>
</dbReference>
<feature type="domain" description="Peptidase S9 prolyl oligopeptidase catalytic" evidence="1">
    <location>
        <begin position="245"/>
        <end position="300"/>
    </location>
</feature>
<dbReference type="SUPFAM" id="SSF53474">
    <property type="entry name" value="alpha/beta-Hydrolases"/>
    <property type="match status" value="1"/>
</dbReference>
<dbReference type="PANTHER" id="PTHR22946:SF12">
    <property type="entry name" value="CONIDIAL PIGMENT BIOSYNTHESIS PROTEIN AYG1 (AFU_ORTHOLOGUE AFUA_2G17550)"/>
    <property type="match status" value="1"/>
</dbReference>
<dbReference type="OrthoDB" id="9812921at2"/>
<organism evidence="2 3">
    <name type="scientific">Comamonas flocculans</name>
    <dbReference type="NCBI Taxonomy" id="2597701"/>
    <lineage>
        <taxon>Bacteria</taxon>
        <taxon>Pseudomonadati</taxon>
        <taxon>Pseudomonadota</taxon>
        <taxon>Betaproteobacteria</taxon>
        <taxon>Burkholderiales</taxon>
        <taxon>Comamonadaceae</taxon>
        <taxon>Comamonas</taxon>
    </lineage>
</organism>
<evidence type="ECO:0000259" key="1">
    <source>
        <dbReference type="Pfam" id="PF00326"/>
    </source>
</evidence>
<dbReference type="GO" id="GO:0008236">
    <property type="term" value="F:serine-type peptidase activity"/>
    <property type="evidence" value="ECO:0007669"/>
    <property type="project" value="InterPro"/>
</dbReference>
<sequence length="435" mass="48128">MRALATSLLAPALSWATPPTPTSEPPMETKLERSRTRVVGFADAEMDYQLMRQLGAVRYGGASVGECLALARRIKNADPASWVNEFAAAGQRQQADAAARLARQHPLSAADQYLVASNNYRAAEYYCAVNDPRHARLGIQSRECFLAAMRARGVAYEAFSLPLDDLALPAYYFPSPNAGSGKNKTLMIISGYDGTLEETWLAYGYAALERGYHLMLFTGPGQMDTLRFYPMVHFIPEFERIGRVALDHVLARPQTDPDRLALMGISFGGYFATRIAAHDDRVRALIPNSPIIDLHRYMASFVGFDPAELPDSEDVRLQDIEHLPDAAVPPQTRTMMRNLMLRLGRDSFKAAYQRLREFRVPDEALGRMRCPSLALVGEGEGADPLAQSEHFCQHVGGPVHQHVFTADEGADAHCQNTNLAYSAAVSMDWLDETFA</sequence>
<name>A0A5B8RYF8_9BURK</name>
<dbReference type="Proteomes" id="UP000321199">
    <property type="component" value="Chromosome"/>
</dbReference>
<dbReference type="InterPro" id="IPR001375">
    <property type="entry name" value="Peptidase_S9_cat"/>
</dbReference>
<dbReference type="InterPro" id="IPR029058">
    <property type="entry name" value="AB_hydrolase_fold"/>
</dbReference>
<keyword evidence="3" id="KW-1185">Reference proteome</keyword>
<proteinExistence type="predicted"/>
<dbReference type="EMBL" id="CP042344">
    <property type="protein sequence ID" value="QEA14580.1"/>
    <property type="molecule type" value="Genomic_DNA"/>
</dbReference>
<evidence type="ECO:0000313" key="2">
    <source>
        <dbReference type="EMBL" id="QEA14580.1"/>
    </source>
</evidence>
<gene>
    <name evidence="2" type="ORF">FOZ74_11620</name>
</gene>
<dbReference type="AlphaFoldDB" id="A0A5B8RYF8"/>
<dbReference type="Gene3D" id="3.40.50.1820">
    <property type="entry name" value="alpha/beta hydrolase"/>
    <property type="match status" value="1"/>
</dbReference>
<accession>A0A5B8RYF8</accession>
<dbReference type="PANTHER" id="PTHR22946">
    <property type="entry name" value="DIENELACTONE HYDROLASE DOMAIN-CONTAINING PROTEIN-RELATED"/>
    <property type="match status" value="1"/>
</dbReference>
<reference evidence="2 3" key="1">
    <citation type="submission" date="2019-07" db="EMBL/GenBank/DDBJ databases">
        <title>Complete genome sequence of Comamonas sp. NLF 7-7 isolated from livestock.</title>
        <authorList>
            <person name="Kim D.H."/>
            <person name="Kim J.G."/>
        </authorList>
    </citation>
    <scope>NUCLEOTIDE SEQUENCE [LARGE SCALE GENOMIC DNA]</scope>
    <source>
        <strain evidence="2 3">NLF 7-7</strain>
    </source>
</reference>
<dbReference type="InterPro" id="IPR050261">
    <property type="entry name" value="FrsA_esterase"/>
</dbReference>
<protein>
    <submittedName>
        <fullName evidence="2">Prolyl oligopeptidase family serine peptidase</fullName>
    </submittedName>
</protein>
<dbReference type="KEGG" id="cof:FOZ74_11620"/>
<dbReference type="Gene3D" id="1.20.1440.110">
    <property type="entry name" value="acylaminoacyl peptidase"/>
    <property type="match status" value="1"/>
</dbReference>
<dbReference type="GO" id="GO:0006508">
    <property type="term" value="P:proteolysis"/>
    <property type="evidence" value="ECO:0007669"/>
    <property type="project" value="InterPro"/>
</dbReference>
<evidence type="ECO:0000313" key="3">
    <source>
        <dbReference type="Proteomes" id="UP000321199"/>
    </source>
</evidence>